<dbReference type="PANTHER" id="PTHR13420">
    <property type="entry name" value="UPF0235 PROTEIN C15ORF40"/>
    <property type="match status" value="1"/>
</dbReference>
<dbReference type="GO" id="GO:0005737">
    <property type="term" value="C:cytoplasm"/>
    <property type="evidence" value="ECO:0007669"/>
    <property type="project" value="TreeGrafter"/>
</dbReference>
<proteinExistence type="inferred from homology"/>
<organism evidence="2">
    <name type="scientific">hydrocarbon metagenome</name>
    <dbReference type="NCBI Taxonomy" id="938273"/>
    <lineage>
        <taxon>unclassified sequences</taxon>
        <taxon>metagenomes</taxon>
        <taxon>ecological metagenomes</taxon>
    </lineage>
</organism>
<dbReference type="InterPro" id="IPR003746">
    <property type="entry name" value="DUF167"/>
</dbReference>
<comment type="similarity">
    <text evidence="1">Belongs to the UPF0235 family.</text>
</comment>
<evidence type="ECO:0000313" key="2">
    <source>
        <dbReference type="EMBL" id="KUG21914.1"/>
    </source>
</evidence>
<protein>
    <submittedName>
        <fullName evidence="2">Uncharacterized protein</fullName>
    </submittedName>
</protein>
<dbReference type="PANTHER" id="PTHR13420:SF7">
    <property type="entry name" value="UPF0235 PROTEIN C15ORF40"/>
    <property type="match status" value="1"/>
</dbReference>
<dbReference type="SMART" id="SM01152">
    <property type="entry name" value="DUF167"/>
    <property type="match status" value="1"/>
</dbReference>
<evidence type="ECO:0000256" key="1">
    <source>
        <dbReference type="ARBA" id="ARBA00010364"/>
    </source>
</evidence>
<comment type="caution">
    <text evidence="2">The sequence shown here is derived from an EMBL/GenBank/DDBJ whole genome shotgun (WGS) entry which is preliminary data.</text>
</comment>
<accession>A0A0W8FLW6</accession>
<dbReference type="EMBL" id="LNQE01001008">
    <property type="protein sequence ID" value="KUG21914.1"/>
    <property type="molecule type" value="Genomic_DNA"/>
</dbReference>
<sequence length="115" mass="12740">MTGMVQVRESKKGLTFDIQVIPHASRAEIVCIQDGVFKVKVTAPPLEGAANDACIKMLASKLGLKKSQMEISAGSKSRRKTVMVKNINKMELELKISSFLKANKIFEQKSFLENI</sequence>
<dbReference type="Gene3D" id="3.30.1200.10">
    <property type="entry name" value="YggU-like"/>
    <property type="match status" value="1"/>
</dbReference>
<dbReference type="InterPro" id="IPR036591">
    <property type="entry name" value="YggU-like_sf"/>
</dbReference>
<dbReference type="HAMAP" id="MF_00634">
    <property type="entry name" value="UPF0235"/>
    <property type="match status" value="1"/>
</dbReference>
<dbReference type="Pfam" id="PF02594">
    <property type="entry name" value="DUF167"/>
    <property type="match status" value="1"/>
</dbReference>
<name>A0A0W8FLW6_9ZZZZ</name>
<dbReference type="NCBIfam" id="TIGR00251">
    <property type="entry name" value="DUF167 family protein"/>
    <property type="match status" value="1"/>
</dbReference>
<gene>
    <name evidence="2" type="ORF">ASZ90_008315</name>
</gene>
<reference evidence="2" key="1">
    <citation type="journal article" date="2015" name="Proc. Natl. Acad. Sci. U.S.A.">
        <title>Networks of energetic and metabolic interactions define dynamics in microbial communities.</title>
        <authorList>
            <person name="Embree M."/>
            <person name="Liu J.K."/>
            <person name="Al-Bassam M.M."/>
            <person name="Zengler K."/>
        </authorList>
    </citation>
    <scope>NUCLEOTIDE SEQUENCE</scope>
</reference>
<dbReference type="AlphaFoldDB" id="A0A0W8FLW6"/>
<dbReference type="SUPFAM" id="SSF69786">
    <property type="entry name" value="YggU-like"/>
    <property type="match status" value="1"/>
</dbReference>